<organism evidence="1 2">
    <name type="scientific">Solanum commersonii</name>
    <name type="common">Commerson's wild potato</name>
    <name type="synonym">Commerson's nightshade</name>
    <dbReference type="NCBI Taxonomy" id="4109"/>
    <lineage>
        <taxon>Eukaryota</taxon>
        <taxon>Viridiplantae</taxon>
        <taxon>Streptophyta</taxon>
        <taxon>Embryophyta</taxon>
        <taxon>Tracheophyta</taxon>
        <taxon>Spermatophyta</taxon>
        <taxon>Magnoliopsida</taxon>
        <taxon>eudicotyledons</taxon>
        <taxon>Gunneridae</taxon>
        <taxon>Pentapetalae</taxon>
        <taxon>asterids</taxon>
        <taxon>lamiids</taxon>
        <taxon>Solanales</taxon>
        <taxon>Solanaceae</taxon>
        <taxon>Solanoideae</taxon>
        <taxon>Solaneae</taxon>
        <taxon>Solanum</taxon>
    </lineage>
</organism>
<dbReference type="Proteomes" id="UP000824120">
    <property type="component" value="Chromosome 8"/>
</dbReference>
<evidence type="ECO:0000313" key="1">
    <source>
        <dbReference type="EMBL" id="KAG5592050.1"/>
    </source>
</evidence>
<name>A0A9J5XWD0_SOLCO</name>
<keyword evidence="2" id="KW-1185">Reference proteome</keyword>
<reference evidence="1 2" key="1">
    <citation type="submission" date="2020-09" db="EMBL/GenBank/DDBJ databases">
        <title>De no assembly of potato wild relative species, Solanum commersonii.</title>
        <authorList>
            <person name="Cho K."/>
        </authorList>
    </citation>
    <scope>NUCLEOTIDE SEQUENCE [LARGE SCALE GENOMIC DNA]</scope>
    <source>
        <strain evidence="1">LZ3.2</strain>
        <tissue evidence="1">Leaf</tissue>
    </source>
</reference>
<dbReference type="EMBL" id="JACXVP010000008">
    <property type="protein sequence ID" value="KAG5592050.1"/>
    <property type="molecule type" value="Genomic_DNA"/>
</dbReference>
<accession>A0A9J5XWD0</accession>
<comment type="caution">
    <text evidence="1">The sequence shown here is derived from an EMBL/GenBank/DDBJ whole genome shotgun (WGS) entry which is preliminary data.</text>
</comment>
<gene>
    <name evidence="1" type="ORF">H5410_042564</name>
</gene>
<sequence>MHRQDVVEAQQRWPFLSQSQQCLQKRSPGDGRETKTPLELFLEGGYPYKSEMLHSASDKESLSNTGSTSEERMYIKRVEELGKERRQQESEEMVKVNTIMYMVVSLEGKE</sequence>
<evidence type="ECO:0000313" key="2">
    <source>
        <dbReference type="Proteomes" id="UP000824120"/>
    </source>
</evidence>
<proteinExistence type="predicted"/>
<dbReference type="OrthoDB" id="1710049at2759"/>
<protein>
    <submittedName>
        <fullName evidence="1">Uncharacterized protein</fullName>
    </submittedName>
</protein>
<dbReference type="AlphaFoldDB" id="A0A9J5XWD0"/>